<feature type="compositionally biased region" description="Pro residues" evidence="1">
    <location>
        <begin position="55"/>
        <end position="73"/>
    </location>
</feature>
<dbReference type="AlphaFoldDB" id="A0A2W5W0P9"/>
<feature type="transmembrane region" description="Helical" evidence="2">
    <location>
        <begin position="233"/>
        <end position="253"/>
    </location>
</feature>
<gene>
    <name evidence="4" type="ORF">DI536_05760</name>
</gene>
<feature type="chain" id="PRO_5016051865" evidence="3">
    <location>
        <begin position="24"/>
        <end position="427"/>
    </location>
</feature>
<sequence length="427" mass="44270">MLQTTMQRIVTSALALFAFVAVAQETPAIPTSGEQERVIIVPSTPLEAYDAGVYEPPPPQPQAEPQVPVPDAPYQPETRTFQATPPEPPPPEQLDKPVELPTSGPGAMIDGHPREGAFLSGPGSAIFLTHHTLMGGLGALATQLIPRAIHASPIHEVPGQPGVMAGCDPTAGTLPEPYQGFPDAERPTSCSDIVTGSNARLMYLTSGLLGAGIGFASAAIWQFNNWISVRSANFGIINSAFGSMFLGALGDLATRHNDAYATAWLSLIGGAAGAWLSAILTRNDYPLNKMALVTSGGAWAAIYGALITAIIATSGGGVTLREGLDAVMLMPAIGAGLMALAALKFNPSFGQVMRANLFGGLVGGVVLLVSGLLLGPTTGFTRSPVPYILGGVGAIGAQTLVSLLWADAAETSNVGYDSNGKYRMVWW</sequence>
<accession>A0A2W5W0P9</accession>
<organism evidence="4 5">
    <name type="scientific">Archangium gephyra</name>
    <dbReference type="NCBI Taxonomy" id="48"/>
    <lineage>
        <taxon>Bacteria</taxon>
        <taxon>Pseudomonadati</taxon>
        <taxon>Myxococcota</taxon>
        <taxon>Myxococcia</taxon>
        <taxon>Myxococcales</taxon>
        <taxon>Cystobacterineae</taxon>
        <taxon>Archangiaceae</taxon>
        <taxon>Archangium</taxon>
    </lineage>
</organism>
<keyword evidence="3" id="KW-0732">Signal</keyword>
<dbReference type="EMBL" id="QFQP01000003">
    <property type="protein sequence ID" value="PZR16661.1"/>
    <property type="molecule type" value="Genomic_DNA"/>
</dbReference>
<feature type="signal peptide" evidence="3">
    <location>
        <begin position="1"/>
        <end position="23"/>
    </location>
</feature>
<feature type="transmembrane region" description="Helical" evidence="2">
    <location>
        <begin position="355"/>
        <end position="375"/>
    </location>
</feature>
<keyword evidence="2" id="KW-0812">Transmembrane</keyword>
<keyword evidence="2" id="KW-1133">Transmembrane helix</keyword>
<comment type="caution">
    <text evidence="4">The sequence shown here is derived from an EMBL/GenBank/DDBJ whole genome shotgun (WGS) entry which is preliminary data.</text>
</comment>
<feature type="transmembrane region" description="Helical" evidence="2">
    <location>
        <begin position="324"/>
        <end position="343"/>
    </location>
</feature>
<reference evidence="4 5" key="1">
    <citation type="submission" date="2017-08" db="EMBL/GenBank/DDBJ databases">
        <title>Infants hospitalized years apart are colonized by the same room-sourced microbial strains.</title>
        <authorList>
            <person name="Brooks B."/>
            <person name="Olm M.R."/>
            <person name="Firek B.A."/>
            <person name="Baker R."/>
            <person name="Thomas B.C."/>
            <person name="Morowitz M.J."/>
            <person name="Banfield J.F."/>
        </authorList>
    </citation>
    <scope>NUCLEOTIDE SEQUENCE [LARGE SCALE GENOMIC DNA]</scope>
    <source>
        <strain evidence="4">S2_003_000_R2_14</strain>
    </source>
</reference>
<feature type="transmembrane region" description="Helical" evidence="2">
    <location>
        <begin position="292"/>
        <end position="312"/>
    </location>
</feature>
<proteinExistence type="predicted"/>
<keyword evidence="2" id="KW-0472">Membrane</keyword>
<protein>
    <submittedName>
        <fullName evidence="4">Uncharacterized protein</fullName>
    </submittedName>
</protein>
<feature type="transmembrane region" description="Helical" evidence="2">
    <location>
        <begin position="201"/>
        <end position="221"/>
    </location>
</feature>
<feature type="region of interest" description="Disordered" evidence="1">
    <location>
        <begin position="49"/>
        <end position="116"/>
    </location>
</feature>
<dbReference type="Proteomes" id="UP000249061">
    <property type="component" value="Unassembled WGS sequence"/>
</dbReference>
<evidence type="ECO:0000313" key="4">
    <source>
        <dbReference type="EMBL" id="PZR16661.1"/>
    </source>
</evidence>
<evidence type="ECO:0000256" key="3">
    <source>
        <dbReference type="SAM" id="SignalP"/>
    </source>
</evidence>
<feature type="transmembrane region" description="Helical" evidence="2">
    <location>
        <begin position="259"/>
        <end position="280"/>
    </location>
</feature>
<evidence type="ECO:0000256" key="1">
    <source>
        <dbReference type="SAM" id="MobiDB-lite"/>
    </source>
</evidence>
<name>A0A2W5W0P9_9BACT</name>
<feature type="transmembrane region" description="Helical" evidence="2">
    <location>
        <begin position="387"/>
        <end position="406"/>
    </location>
</feature>
<evidence type="ECO:0000256" key="2">
    <source>
        <dbReference type="SAM" id="Phobius"/>
    </source>
</evidence>
<evidence type="ECO:0000313" key="5">
    <source>
        <dbReference type="Proteomes" id="UP000249061"/>
    </source>
</evidence>